<evidence type="ECO:0000313" key="1">
    <source>
        <dbReference type="EMBL" id="GEO17011.1"/>
    </source>
</evidence>
<dbReference type="AlphaFoldDB" id="A0A512BYH6"/>
<accession>A0A512BYH6</accession>
<dbReference type="Proteomes" id="UP000321085">
    <property type="component" value="Unassembled WGS sequence"/>
</dbReference>
<gene>
    <name evidence="1" type="ORF">MAE02_47070</name>
</gene>
<name>A0A512BYH6_9HYPH</name>
<comment type="caution">
    <text evidence="1">The sequence shown here is derived from an EMBL/GenBank/DDBJ whole genome shotgun (WGS) entry which is preliminary data.</text>
</comment>
<evidence type="ECO:0000313" key="2">
    <source>
        <dbReference type="Proteomes" id="UP000321085"/>
    </source>
</evidence>
<dbReference type="EMBL" id="BJYU01000085">
    <property type="protein sequence ID" value="GEO17011.1"/>
    <property type="molecule type" value="Genomic_DNA"/>
</dbReference>
<organism evidence="1 2">
    <name type="scientific">Microvirga aerophila</name>
    <dbReference type="NCBI Taxonomy" id="670291"/>
    <lineage>
        <taxon>Bacteria</taxon>
        <taxon>Pseudomonadati</taxon>
        <taxon>Pseudomonadota</taxon>
        <taxon>Alphaproteobacteria</taxon>
        <taxon>Hyphomicrobiales</taxon>
        <taxon>Methylobacteriaceae</taxon>
        <taxon>Microvirga</taxon>
    </lineage>
</organism>
<protein>
    <submittedName>
        <fullName evidence="1">Uncharacterized protein</fullName>
    </submittedName>
</protein>
<keyword evidence="2" id="KW-1185">Reference proteome</keyword>
<sequence length="72" mass="8030">MPQSAVYVGGLLILRFDRDFEGEGEGFYHSCEAHQLLFGKAEGAWKTTSITQEALRSGGNRQLHEGSWETEV</sequence>
<reference evidence="1 2" key="1">
    <citation type="submission" date="2019-07" db="EMBL/GenBank/DDBJ databases">
        <title>Whole genome shotgun sequence of Microvirga aerophila NBRC 106136.</title>
        <authorList>
            <person name="Hosoyama A."/>
            <person name="Uohara A."/>
            <person name="Ohji S."/>
            <person name="Ichikawa N."/>
        </authorList>
    </citation>
    <scope>NUCLEOTIDE SEQUENCE [LARGE SCALE GENOMIC DNA]</scope>
    <source>
        <strain evidence="1 2">NBRC 106136</strain>
    </source>
</reference>
<dbReference type="RefSeq" id="WP_174799994.1">
    <property type="nucleotide sequence ID" value="NZ_BJYU01000085.1"/>
</dbReference>
<proteinExistence type="predicted"/>